<accession>Q090R0</accession>
<organism evidence="6 7">
    <name type="scientific">Stigmatella aurantiaca (strain DW4/3-1)</name>
    <dbReference type="NCBI Taxonomy" id="378806"/>
    <lineage>
        <taxon>Bacteria</taxon>
        <taxon>Pseudomonadati</taxon>
        <taxon>Myxococcota</taxon>
        <taxon>Myxococcia</taxon>
        <taxon>Myxococcales</taxon>
        <taxon>Cystobacterineae</taxon>
        <taxon>Archangiaceae</taxon>
        <taxon>Stigmatella</taxon>
    </lineage>
</organism>
<keyword evidence="3" id="KW-0326">Glycosidase</keyword>
<dbReference type="PATRIC" id="fig|378806.16.peg.5328"/>
<reference evidence="6 7" key="1">
    <citation type="submission" date="2006-04" db="EMBL/GenBank/DDBJ databases">
        <authorList>
            <person name="Nierman W.C."/>
        </authorList>
    </citation>
    <scope>NUCLEOTIDE SEQUENCE [LARGE SCALE GENOMIC DNA]</scope>
    <source>
        <strain evidence="6 7">DW4/3-1</strain>
    </source>
</reference>
<proteinExistence type="inferred from homology"/>
<sequence>MSTHGDVLHGLSRADFPACARSRPASCAPRRAGEHARRPRIRLGKRRGAEAENSAPDATRIHSRQLSAASHWPVAHAALPPDGGGGLGCAPAMSADEKTFPRDFTFGVATSAYQVEGGIENDWAEWERAGRLKEPHTRCGRAVDHWNRYEEDYGLAVDVGASAFRVSLEWARIEPERGRFDGAALEAYRERLLRMKARGLRPVVTLHHFTHPTWFHRETPWHTPASVDAFRAYVRACAPLLKGLEALLISLNEPMVVLLGGYLQGLLPPGFADGPKTMAALENMVRAHVAAREELQAVLGRVELGISQNMLCFTPDRWWHPLDHAAVRLGAHAYNHAFHEALVTGKLRVTMPGLASTRAEIPQARGSCEFIGVNYYSRAHLRFLPRYPFLAFQFRDRLGRGLTDIGWEDYPEGFGEILRETKRYGLPVWVTENGIDDRGGQRRPHFLHRHLEQVLAARAQGVDVRGYLYWSLLDNFEWLEGWGPRFGLYHVDFDTLERRPTPACAYFRAVAQGRRLIAPEALEAQPSAAR</sequence>
<dbReference type="PANTHER" id="PTHR10353:SF209">
    <property type="entry name" value="GALACTOLIPID GALACTOSYLTRANSFERASE SFR2, CHLOROPLASTIC"/>
    <property type="match status" value="1"/>
</dbReference>
<dbReference type="AlphaFoldDB" id="Q090R0"/>
<dbReference type="InterPro" id="IPR017853">
    <property type="entry name" value="GH"/>
</dbReference>
<gene>
    <name evidence="6" type="ORF">STIAU_8268</name>
</gene>
<evidence type="ECO:0000256" key="5">
    <source>
        <dbReference type="SAM" id="MobiDB-lite"/>
    </source>
</evidence>
<dbReference type="EMBL" id="AAMD01000061">
    <property type="protein sequence ID" value="EAU66225.1"/>
    <property type="molecule type" value="Genomic_DNA"/>
</dbReference>
<evidence type="ECO:0000313" key="7">
    <source>
        <dbReference type="Proteomes" id="UP000032702"/>
    </source>
</evidence>
<dbReference type="InterPro" id="IPR033132">
    <property type="entry name" value="GH_1_N_CS"/>
</dbReference>
<dbReference type="PRINTS" id="PR00131">
    <property type="entry name" value="GLHYDRLASE1"/>
</dbReference>
<dbReference type="Pfam" id="PF00232">
    <property type="entry name" value="Glyco_hydro_1"/>
    <property type="match status" value="1"/>
</dbReference>
<feature type="region of interest" description="Disordered" evidence="5">
    <location>
        <begin position="22"/>
        <end position="60"/>
    </location>
</feature>
<dbReference type="Gene3D" id="3.20.20.80">
    <property type="entry name" value="Glycosidases"/>
    <property type="match status" value="1"/>
</dbReference>
<dbReference type="SUPFAM" id="SSF51445">
    <property type="entry name" value="(Trans)glycosidases"/>
    <property type="match status" value="1"/>
</dbReference>
<comment type="similarity">
    <text evidence="1 4">Belongs to the glycosyl hydrolase 1 family.</text>
</comment>
<evidence type="ECO:0000256" key="1">
    <source>
        <dbReference type="ARBA" id="ARBA00010838"/>
    </source>
</evidence>
<feature type="compositionally biased region" description="Basic residues" evidence="5">
    <location>
        <begin position="37"/>
        <end position="46"/>
    </location>
</feature>
<dbReference type="GO" id="GO:0005975">
    <property type="term" value="P:carbohydrate metabolic process"/>
    <property type="evidence" value="ECO:0007669"/>
    <property type="project" value="InterPro"/>
</dbReference>
<evidence type="ECO:0000256" key="2">
    <source>
        <dbReference type="ARBA" id="ARBA00022801"/>
    </source>
</evidence>
<dbReference type="GO" id="GO:0008422">
    <property type="term" value="F:beta-glucosidase activity"/>
    <property type="evidence" value="ECO:0007669"/>
    <property type="project" value="TreeGrafter"/>
</dbReference>
<dbReference type="InterPro" id="IPR001360">
    <property type="entry name" value="Glyco_hydro_1"/>
</dbReference>
<dbReference type="PROSITE" id="PS00653">
    <property type="entry name" value="GLYCOSYL_HYDROL_F1_2"/>
    <property type="match status" value="1"/>
</dbReference>
<evidence type="ECO:0000256" key="4">
    <source>
        <dbReference type="RuleBase" id="RU003690"/>
    </source>
</evidence>
<dbReference type="Proteomes" id="UP000032702">
    <property type="component" value="Unassembled WGS sequence"/>
</dbReference>
<keyword evidence="2" id="KW-0378">Hydrolase</keyword>
<dbReference type="PANTHER" id="PTHR10353">
    <property type="entry name" value="GLYCOSYL HYDROLASE"/>
    <property type="match status" value="1"/>
</dbReference>
<evidence type="ECO:0000313" key="6">
    <source>
        <dbReference type="EMBL" id="EAU66225.1"/>
    </source>
</evidence>
<evidence type="ECO:0000256" key="3">
    <source>
        <dbReference type="ARBA" id="ARBA00023295"/>
    </source>
</evidence>
<name>Q090R0_STIAD</name>
<protein>
    <submittedName>
        <fullName evidence="6">Beta-glucosidase</fullName>
    </submittedName>
</protein>
<comment type="caution">
    <text evidence="6">The sequence shown here is derived from an EMBL/GenBank/DDBJ whole genome shotgun (WGS) entry which is preliminary data.</text>
</comment>